<feature type="coiled-coil region" evidence="1">
    <location>
        <begin position="148"/>
        <end position="184"/>
    </location>
</feature>
<feature type="transmembrane region" description="Helical" evidence="2">
    <location>
        <begin position="29"/>
        <end position="48"/>
    </location>
</feature>
<evidence type="ECO:0000313" key="4">
    <source>
        <dbReference type="EMBL" id="MFG6449510.1"/>
    </source>
</evidence>
<proteinExistence type="predicted"/>
<reference evidence="4 5" key="1">
    <citation type="submission" date="2024-08" db="EMBL/GenBank/DDBJ databases">
        <authorList>
            <person name="Lu H."/>
        </authorList>
    </citation>
    <scope>NUCLEOTIDE SEQUENCE [LARGE SCALE GENOMIC DNA]</scope>
    <source>
        <strain evidence="4 5">BYS180W</strain>
    </source>
</reference>
<dbReference type="GO" id="GO:0004673">
    <property type="term" value="F:protein histidine kinase activity"/>
    <property type="evidence" value="ECO:0007669"/>
    <property type="project" value="UniProtKB-EC"/>
</dbReference>
<comment type="caution">
    <text evidence="4">The sequence shown here is derived from an EMBL/GenBank/DDBJ whole genome shotgun (WGS) entry which is preliminary data.</text>
</comment>
<keyword evidence="1" id="KW-0175">Coiled coil</keyword>
<dbReference type="RefSeq" id="WP_394462761.1">
    <property type="nucleotide sequence ID" value="NZ_JBIGHZ010000005.1"/>
</dbReference>
<keyword evidence="2" id="KW-1133">Transmembrane helix</keyword>
<dbReference type="SUPFAM" id="SSF55874">
    <property type="entry name" value="ATPase domain of HSP90 chaperone/DNA topoisomerase II/histidine kinase"/>
    <property type="match status" value="1"/>
</dbReference>
<keyword evidence="4" id="KW-0418">Kinase</keyword>
<dbReference type="Pfam" id="PF06580">
    <property type="entry name" value="His_kinase"/>
    <property type="match status" value="1"/>
</dbReference>
<evidence type="ECO:0000256" key="1">
    <source>
        <dbReference type="SAM" id="Coils"/>
    </source>
</evidence>
<keyword evidence="2" id="KW-0812">Transmembrane</keyword>
<dbReference type="InterPro" id="IPR036890">
    <property type="entry name" value="HATPase_C_sf"/>
</dbReference>
<keyword evidence="4" id="KW-0808">Transferase</keyword>
<dbReference type="Gene3D" id="3.30.565.10">
    <property type="entry name" value="Histidine kinase-like ATPase, C-terminal domain"/>
    <property type="match status" value="1"/>
</dbReference>
<protein>
    <submittedName>
        <fullName evidence="4">Sensor histidine kinase</fullName>
        <ecNumber evidence="4">2.7.13.3</ecNumber>
    </submittedName>
</protein>
<accession>A0ABW7FYU6</accession>
<evidence type="ECO:0000259" key="3">
    <source>
        <dbReference type="Pfam" id="PF06580"/>
    </source>
</evidence>
<dbReference type="PANTHER" id="PTHR34220">
    <property type="entry name" value="SENSOR HISTIDINE KINASE YPDA"/>
    <property type="match status" value="1"/>
</dbReference>
<evidence type="ECO:0000256" key="2">
    <source>
        <dbReference type="SAM" id="Phobius"/>
    </source>
</evidence>
<dbReference type="Proteomes" id="UP001606099">
    <property type="component" value="Unassembled WGS sequence"/>
</dbReference>
<feature type="transmembrane region" description="Helical" evidence="2">
    <location>
        <begin position="126"/>
        <end position="146"/>
    </location>
</feature>
<gene>
    <name evidence="4" type="ORF">ACG0Z6_14880</name>
</gene>
<organism evidence="4 5">
    <name type="scientific">Roseateles rivi</name>
    <dbReference type="NCBI Taxonomy" id="3299028"/>
    <lineage>
        <taxon>Bacteria</taxon>
        <taxon>Pseudomonadati</taxon>
        <taxon>Pseudomonadota</taxon>
        <taxon>Betaproteobacteria</taxon>
        <taxon>Burkholderiales</taxon>
        <taxon>Sphaerotilaceae</taxon>
        <taxon>Roseateles</taxon>
    </lineage>
</organism>
<dbReference type="InterPro" id="IPR050640">
    <property type="entry name" value="Bact_2-comp_sensor_kinase"/>
</dbReference>
<keyword evidence="2" id="KW-0472">Membrane</keyword>
<sequence>MSKLSRIASAGPEDSGWRVFLASLTPQRVLVALLLAVLAALALKPIFITPLPVLLGRTLFVGLLALLAFCAAAQWPARLPPWCARWGLQVAAVALTVPVATLLAYLVSVEGDLVSFLRSEGRIRGFMWIAGAGLLLGPLLALGALYRQRDAEARSERLRFELERSELERQALDARLRVLQAQVEPHFLFNTLANVRMLVETGSPRAAPVLRSLIAYLRAAMPRLTDEVSTLGDELLLVQAYLDLMHLRMPDRLRFEVQVDAQFHTLRFPPAALLTLVENAIRHGIDPSEEGGQVQLGARREGQQLRLWVLDTGVGLTHSMGSGTGLKTLRERLLLFFGPEAALELAENPGGGVRAEIRLPLA</sequence>
<dbReference type="PANTHER" id="PTHR34220:SF9">
    <property type="entry name" value="SIGNAL TRANSDUCTION HISTIDINE KINASE INTERNAL REGION DOMAIN-CONTAINING PROTEIN"/>
    <property type="match status" value="1"/>
</dbReference>
<dbReference type="InterPro" id="IPR010559">
    <property type="entry name" value="Sig_transdc_His_kin_internal"/>
</dbReference>
<name>A0ABW7FYU6_9BURK</name>
<evidence type="ECO:0000313" key="5">
    <source>
        <dbReference type="Proteomes" id="UP001606099"/>
    </source>
</evidence>
<feature type="transmembrane region" description="Helical" evidence="2">
    <location>
        <begin position="86"/>
        <end position="106"/>
    </location>
</feature>
<dbReference type="EC" id="2.7.13.3" evidence="4"/>
<dbReference type="EMBL" id="JBIGHZ010000005">
    <property type="protein sequence ID" value="MFG6449510.1"/>
    <property type="molecule type" value="Genomic_DNA"/>
</dbReference>
<keyword evidence="5" id="KW-1185">Reference proteome</keyword>
<feature type="transmembrane region" description="Helical" evidence="2">
    <location>
        <begin position="54"/>
        <end position="74"/>
    </location>
</feature>
<feature type="domain" description="Signal transduction histidine kinase internal region" evidence="3">
    <location>
        <begin position="174"/>
        <end position="253"/>
    </location>
</feature>